<evidence type="ECO:0000256" key="7">
    <source>
        <dbReference type="SAM" id="Coils"/>
    </source>
</evidence>
<keyword evidence="7" id="KW-0175">Coiled coil</keyword>
<feature type="domain" description="U-box" evidence="8">
    <location>
        <begin position="258"/>
        <end position="332"/>
    </location>
</feature>
<evidence type="ECO:0000313" key="10">
    <source>
        <dbReference type="Proteomes" id="UP000824120"/>
    </source>
</evidence>
<dbReference type="InterPro" id="IPR003613">
    <property type="entry name" value="Ubox_domain"/>
</dbReference>
<dbReference type="Pfam" id="PF04564">
    <property type="entry name" value="U-box"/>
    <property type="match status" value="1"/>
</dbReference>
<dbReference type="InterPro" id="IPR052608">
    <property type="entry name" value="U-box_domain_protein"/>
</dbReference>
<evidence type="ECO:0000256" key="5">
    <source>
        <dbReference type="ARBA" id="ARBA00022737"/>
    </source>
</evidence>
<organism evidence="9 10">
    <name type="scientific">Solanum commersonii</name>
    <name type="common">Commerson's wild potato</name>
    <name type="synonym">Commerson's nightshade</name>
    <dbReference type="NCBI Taxonomy" id="4109"/>
    <lineage>
        <taxon>Eukaryota</taxon>
        <taxon>Viridiplantae</taxon>
        <taxon>Streptophyta</taxon>
        <taxon>Embryophyta</taxon>
        <taxon>Tracheophyta</taxon>
        <taxon>Spermatophyta</taxon>
        <taxon>Magnoliopsida</taxon>
        <taxon>eudicotyledons</taxon>
        <taxon>Gunneridae</taxon>
        <taxon>Pentapetalae</taxon>
        <taxon>asterids</taxon>
        <taxon>lamiids</taxon>
        <taxon>Solanales</taxon>
        <taxon>Solanaceae</taxon>
        <taxon>Solanoideae</taxon>
        <taxon>Solaneae</taxon>
        <taxon>Solanum</taxon>
    </lineage>
</organism>
<dbReference type="InterPro" id="IPR036537">
    <property type="entry name" value="Adaptor_Cbl_N_dom_sf"/>
</dbReference>
<dbReference type="InterPro" id="IPR011989">
    <property type="entry name" value="ARM-like"/>
</dbReference>
<dbReference type="InterPro" id="IPR059179">
    <property type="entry name" value="MLKL-like_MCAfunc"/>
</dbReference>
<dbReference type="OrthoDB" id="1897399at2759"/>
<evidence type="ECO:0000259" key="8">
    <source>
        <dbReference type="PROSITE" id="PS51698"/>
    </source>
</evidence>
<keyword evidence="5" id="KW-0677">Repeat</keyword>
<dbReference type="InterPro" id="IPR013083">
    <property type="entry name" value="Znf_RING/FYVE/PHD"/>
</dbReference>
<dbReference type="SMART" id="SM00185">
    <property type="entry name" value="ARM"/>
    <property type="match status" value="6"/>
</dbReference>
<comment type="caution">
    <text evidence="9">The sequence shown here is derived from an EMBL/GenBank/DDBJ whole genome shotgun (WGS) entry which is preliminary data.</text>
</comment>
<evidence type="ECO:0000256" key="3">
    <source>
        <dbReference type="ARBA" id="ARBA00012483"/>
    </source>
</evidence>
<dbReference type="Gene3D" id="3.30.40.10">
    <property type="entry name" value="Zinc/RING finger domain, C3HC4 (zinc finger)"/>
    <property type="match status" value="1"/>
</dbReference>
<feature type="repeat" description="ARM" evidence="6">
    <location>
        <begin position="728"/>
        <end position="772"/>
    </location>
</feature>
<protein>
    <recommendedName>
        <fullName evidence="3">RING-type E3 ubiquitin transferase</fullName>
        <ecNumber evidence="3">2.3.2.27</ecNumber>
    </recommendedName>
</protein>
<sequence>MAELVPIGTILAVISSQVMKTAQAANDVVFEKESFKVLGNYLSDIEPVLKELQLQKLNDSPAARQALESIEADLKKANDLVEKYKNRARFYLLVKCRSIVKEVQEVTRDIGKSLAALSLVNMEVLSGISEEVNRLQNEMQRANFEASQSRLQIVNKLNQGLSDQIHDQEFANNILKEIARAAGVPVEPAEITKELDNFKKEKEEAAYRKERAEVLFLNQVIELLSRADAARNYEEVKSQYFQRVSIIEGYDPREEYIQPFKAFICCITGIIMEDPVSLCTGTACERASIQAWFDSGEKIDPETGEELQDLSIRPNLQLRQLIQEWKELNYCIIIRACKGKLISGVDASIEEALAQMQELMKANSINKEWVTIGGLTEVVISKLGTLRNRYLQDKVMITLKDVVDGHARNKDVFVENQGFENVVACFGKNYATSTAAIELIYEVLQDQSSWNLPYCQKLSQQSNSILLLVSFSFIKNQASPSAEKAEQILAKLCDEEEENIVKAAREGWFGPLIDTLHHGSASSRMSIVRAILGLELRDEDMKLLGEKGVILPLLEMTSGNIESKELSLSALVKLSSFYDNKMLIAAAGGVAIVLKLMISSHVRSIIIAKCCEVLANLSGNGDGVKFLIDETGNQLVLEPVIAYLLAFQQNLTSSSDTVRRHALRALLGICQSQAGLVKSAVLSAGGVSAVLPLLDDPNQEIREAAINLLFLFSQHEPEGVVEYLLKPRRLEALVGFLENDSKGDVQMAAAGLLANLPKSETSLREKLIELGGLKAIINILKSGTMEAKENALSAFFRFTDPTSLESQRNVVELGAYPILVTFLKADSITAQARAAALLTDLSMRSHELSALSRKASCFCIGRARAPICPAHGGACSVSKTFCLLEVNALPDLVKLLKEKIHATSYEAIQTLSTLVCEESPHRGANVLHKEDAISPIIEVLNWGSESLKGEALGVLEKVFMSREMVDLYGLTAKLHLARLTGGRIYEDGHLQRKAARVLLLIERQPRSSRSLIAGISG</sequence>
<accession>A0A9J5XJT3</accession>
<proteinExistence type="predicted"/>
<dbReference type="InterPro" id="IPR016024">
    <property type="entry name" value="ARM-type_fold"/>
</dbReference>
<reference evidence="9 10" key="1">
    <citation type="submission" date="2020-09" db="EMBL/GenBank/DDBJ databases">
        <title>De no assembly of potato wild relative species, Solanum commersonii.</title>
        <authorList>
            <person name="Cho K."/>
        </authorList>
    </citation>
    <scope>NUCLEOTIDE SEQUENCE [LARGE SCALE GENOMIC DNA]</scope>
    <source>
        <strain evidence="9">LZ3.2</strain>
        <tissue evidence="9">Leaf</tissue>
    </source>
</reference>
<dbReference type="SUPFAM" id="SSF48371">
    <property type="entry name" value="ARM repeat"/>
    <property type="match status" value="2"/>
</dbReference>
<dbReference type="GO" id="GO:0061630">
    <property type="term" value="F:ubiquitin protein ligase activity"/>
    <property type="evidence" value="ECO:0007669"/>
    <property type="project" value="UniProtKB-EC"/>
</dbReference>
<evidence type="ECO:0000256" key="4">
    <source>
        <dbReference type="ARBA" id="ARBA00022679"/>
    </source>
</evidence>
<dbReference type="Gene3D" id="1.25.10.10">
    <property type="entry name" value="Leucine-rich Repeat Variant"/>
    <property type="match status" value="4"/>
</dbReference>
<dbReference type="InterPro" id="IPR000225">
    <property type="entry name" value="Armadillo"/>
</dbReference>
<keyword evidence="4" id="KW-0808">Transferase</keyword>
<dbReference type="GO" id="GO:0016567">
    <property type="term" value="P:protein ubiquitination"/>
    <property type="evidence" value="ECO:0007669"/>
    <property type="project" value="InterPro"/>
</dbReference>
<dbReference type="Proteomes" id="UP000824120">
    <property type="component" value="Chromosome 9"/>
</dbReference>
<evidence type="ECO:0000256" key="2">
    <source>
        <dbReference type="ARBA" id="ARBA00004906"/>
    </source>
</evidence>
<name>A0A9J5XJT3_SOLCO</name>
<dbReference type="GO" id="GO:0007166">
    <property type="term" value="P:cell surface receptor signaling pathway"/>
    <property type="evidence" value="ECO:0007669"/>
    <property type="project" value="InterPro"/>
</dbReference>
<evidence type="ECO:0000313" key="9">
    <source>
        <dbReference type="EMBL" id="KAG5587994.1"/>
    </source>
</evidence>
<dbReference type="PROSITE" id="PS51698">
    <property type="entry name" value="U_BOX"/>
    <property type="match status" value="1"/>
</dbReference>
<evidence type="ECO:0000256" key="6">
    <source>
        <dbReference type="PROSITE-ProRule" id="PRU00259"/>
    </source>
</evidence>
<feature type="repeat" description="ARM" evidence="6">
    <location>
        <begin position="588"/>
        <end position="632"/>
    </location>
</feature>
<dbReference type="EMBL" id="JACXVP010000009">
    <property type="protein sequence ID" value="KAG5587994.1"/>
    <property type="molecule type" value="Genomic_DNA"/>
</dbReference>
<dbReference type="PROSITE" id="PS50176">
    <property type="entry name" value="ARM_REPEAT"/>
    <property type="match status" value="2"/>
</dbReference>
<evidence type="ECO:0000256" key="1">
    <source>
        <dbReference type="ARBA" id="ARBA00000900"/>
    </source>
</evidence>
<dbReference type="AlphaFoldDB" id="A0A9J5XJT3"/>
<comment type="catalytic activity">
    <reaction evidence="1">
        <text>S-ubiquitinyl-[E2 ubiquitin-conjugating enzyme]-L-cysteine + [acceptor protein]-L-lysine = [E2 ubiquitin-conjugating enzyme]-L-cysteine + N(6)-ubiquitinyl-[acceptor protein]-L-lysine.</text>
        <dbReference type="EC" id="2.3.2.27"/>
    </reaction>
</comment>
<dbReference type="SUPFAM" id="SSF57850">
    <property type="entry name" value="RING/U-box"/>
    <property type="match status" value="1"/>
</dbReference>
<dbReference type="EC" id="2.3.2.27" evidence="3"/>
<dbReference type="Gene3D" id="1.20.930.20">
    <property type="entry name" value="Adaptor protein Cbl, N-terminal domain"/>
    <property type="match status" value="1"/>
</dbReference>
<keyword evidence="10" id="KW-1185">Reference proteome</keyword>
<dbReference type="PANTHER" id="PTHR45958:SF15">
    <property type="entry name" value="RING-TYPE E3 UBIQUITIN TRANSFERASE"/>
    <property type="match status" value="1"/>
</dbReference>
<dbReference type="PANTHER" id="PTHR45958">
    <property type="entry name" value="RING-TYPE E3 UBIQUITIN TRANSFERASE"/>
    <property type="match status" value="1"/>
</dbReference>
<dbReference type="CDD" id="cd21037">
    <property type="entry name" value="MLKL_NTD"/>
    <property type="match status" value="1"/>
</dbReference>
<dbReference type="SMART" id="SM00504">
    <property type="entry name" value="Ubox"/>
    <property type="match status" value="1"/>
</dbReference>
<feature type="coiled-coil region" evidence="7">
    <location>
        <begin position="125"/>
        <end position="152"/>
    </location>
</feature>
<comment type="pathway">
    <text evidence="2">Protein modification; protein ubiquitination.</text>
</comment>
<gene>
    <name evidence="9" type="ORF">H5410_048428</name>
</gene>